<sequence>MQEHPEGARLTLSVTDRPEAGDQVLGTQNGAKVFLGPQATAFRDAKVLDVQQDAQGQLSFAVTPQSDNQAPTV</sequence>
<dbReference type="EMBL" id="JBGEDP010000001">
    <property type="protein sequence ID" value="MEY8018740.1"/>
    <property type="molecule type" value="Genomic_DNA"/>
</dbReference>
<comment type="caution">
    <text evidence="1">The sequence shown here is derived from an EMBL/GenBank/DDBJ whole genome shotgun (WGS) entry which is preliminary data.</text>
</comment>
<evidence type="ECO:0000313" key="2">
    <source>
        <dbReference type="Proteomes" id="UP001564760"/>
    </source>
</evidence>
<dbReference type="Proteomes" id="UP001564760">
    <property type="component" value="Unassembled WGS sequence"/>
</dbReference>
<gene>
    <name evidence="1" type="ORF">AB8998_29125</name>
</gene>
<evidence type="ECO:0000313" key="1">
    <source>
        <dbReference type="EMBL" id="MEY8018740.1"/>
    </source>
</evidence>
<proteinExistence type="predicted"/>
<keyword evidence="2" id="KW-1185">Reference proteome</keyword>
<reference evidence="1 2" key="1">
    <citation type="submission" date="2024-08" db="EMBL/GenBank/DDBJ databases">
        <title>Mycobacterium servetensis sp. nov., a novel rapid-growing mycobacterial species recovered from a human patient in Zaragoza, Spain.</title>
        <authorList>
            <person name="Tristancho-Baro A.I."/>
            <person name="Buenestado-Serrano S."/>
            <person name="Garcia De Viedma D."/>
            <person name="Milagro-Beamonte A."/>
            <person name="Burillo N."/>
            <person name="Sanz S."/>
            <person name="Lopez-Calleja A.I."/>
            <person name="Penas-Utrilla D."/>
            <person name="Guardingo M."/>
            <person name="Garcia M.J."/>
            <person name="Vinuelas-Bayon J."/>
        </authorList>
    </citation>
    <scope>NUCLEOTIDE SEQUENCE [LARGE SCALE GENOMIC DNA]</scope>
    <source>
        <strain evidence="2">HUMS_12744610</strain>
    </source>
</reference>
<accession>A0ABV4C866</accession>
<protein>
    <submittedName>
        <fullName evidence="1">Uncharacterized protein</fullName>
    </submittedName>
</protein>
<dbReference type="RefSeq" id="WP_369741331.1">
    <property type="nucleotide sequence ID" value="NZ_JBGEDP010000001.1"/>
</dbReference>
<organism evidence="1 2">
    <name type="scientific">Mycobacterium servetii</name>
    <dbReference type="NCBI Taxonomy" id="3237418"/>
    <lineage>
        <taxon>Bacteria</taxon>
        <taxon>Bacillati</taxon>
        <taxon>Actinomycetota</taxon>
        <taxon>Actinomycetes</taxon>
        <taxon>Mycobacteriales</taxon>
        <taxon>Mycobacteriaceae</taxon>
        <taxon>Mycobacterium</taxon>
    </lineage>
</organism>
<name>A0ABV4C866_9MYCO</name>